<feature type="region of interest" description="Disordered" evidence="1">
    <location>
        <begin position="660"/>
        <end position="701"/>
    </location>
</feature>
<evidence type="ECO:0000256" key="2">
    <source>
        <dbReference type="SAM" id="SignalP"/>
    </source>
</evidence>
<feature type="compositionally biased region" description="Basic residues" evidence="1">
    <location>
        <begin position="683"/>
        <end position="701"/>
    </location>
</feature>
<feature type="compositionally biased region" description="Acidic residues" evidence="1">
    <location>
        <begin position="660"/>
        <end position="671"/>
    </location>
</feature>
<comment type="caution">
    <text evidence="4">The sequence shown here is derived from an EMBL/GenBank/DDBJ whole genome shotgun (WGS) entry which is preliminary data.</text>
</comment>
<feature type="compositionally biased region" description="Pro residues" evidence="1">
    <location>
        <begin position="52"/>
        <end position="64"/>
    </location>
</feature>
<evidence type="ECO:0000313" key="4">
    <source>
        <dbReference type="EMBL" id="KAG2437512.1"/>
    </source>
</evidence>
<dbReference type="Pfam" id="PF05548">
    <property type="entry name" value="Peptidase_M11"/>
    <property type="match status" value="1"/>
</dbReference>
<feature type="compositionally biased region" description="Pro residues" evidence="1">
    <location>
        <begin position="672"/>
        <end position="682"/>
    </location>
</feature>
<feature type="region of interest" description="Disordered" evidence="1">
    <location>
        <begin position="45"/>
        <end position="75"/>
    </location>
</feature>
<keyword evidence="2" id="KW-0732">Signal</keyword>
<protein>
    <recommendedName>
        <fullName evidence="3">Peptidase M11 gametolysin domain-containing protein</fullName>
    </recommendedName>
</protein>
<dbReference type="InterPro" id="IPR008752">
    <property type="entry name" value="Peptidase_M11"/>
</dbReference>
<accession>A0A835T209</accession>
<reference evidence="4" key="1">
    <citation type="journal article" date="2020" name="bioRxiv">
        <title>Comparative genomics of Chlamydomonas.</title>
        <authorList>
            <person name="Craig R.J."/>
            <person name="Hasan A.R."/>
            <person name="Ness R.W."/>
            <person name="Keightley P.D."/>
        </authorList>
    </citation>
    <scope>NUCLEOTIDE SEQUENCE</scope>
    <source>
        <strain evidence="4">SAG 7.73</strain>
    </source>
</reference>
<dbReference type="EMBL" id="JAEHOC010000011">
    <property type="protein sequence ID" value="KAG2437512.1"/>
    <property type="molecule type" value="Genomic_DNA"/>
</dbReference>
<sequence>MWLLGSLIATCGVILALQGSIVAAQSDDKLVPVTVIVKGQVVAFTSHKSPQRTPPPPPPRGHSPPPRRRAPPPAGRVFRGLASLAAEDASGEPLPPGVLPAAKKQIRLEDTGNATFRAYAKVDLGEQAQFLRTGDNVEAPLTFQLDPAVADELGLTGSGSGGRRRLTEAQHALRRAILEVNNTRRSLQELHEMGLLSKLKGGKGSKVPSAVAAGKAEVKSSGGAKDLMFTGKPLNVSSLTFLLTAPKCGLVPSLSVNTIRSVWVPAAANGTYGTASATLQYMHKTCSYDKLRVYDNSDNQVIGPIDVGDCAGMTQYGDAFDFAASCSDPELDAMYDAVTRWVAANHPDWIASGYFDTFRRKIMLLPLPSCDSVFGYGAVGCPGDGSPCRTWLFPNKMETKLDASTIFHEMGHNQGVTHSAGQFKYGPRIITDEYADPVDPMGSAGPMTCYSAPNSFKAGWSAPIPEMGDKGVKMAELNDGWNDYYVPAAAVSDKNLLRIILEQTGISEEAAAAGQERALFVSYRVAQPAPGFDSGIGPSRDNGQWNRRIWVHEFNDTATGETATVDYSLMKAMLDVPLPLNNSRAVDAPLPPGVRVPSATWAVQGTNWTYNSTNFEEYGNLRIRVYSKNDTVAYVGLCRFTATTEGEPGADTCFDTIDNDCDGLADDEDPDCNPPEVSPPPPPRKRPPPPVKKPSKGRRMA</sequence>
<keyword evidence="5" id="KW-1185">Reference proteome</keyword>
<feature type="chain" id="PRO_5032486459" description="Peptidase M11 gametolysin domain-containing protein" evidence="2">
    <location>
        <begin position="24"/>
        <end position="701"/>
    </location>
</feature>
<proteinExistence type="predicted"/>
<evidence type="ECO:0000259" key="3">
    <source>
        <dbReference type="Pfam" id="PF05548"/>
    </source>
</evidence>
<evidence type="ECO:0000256" key="1">
    <source>
        <dbReference type="SAM" id="MobiDB-lite"/>
    </source>
</evidence>
<dbReference type="AlphaFoldDB" id="A0A835T209"/>
<dbReference type="SUPFAM" id="SSF55486">
    <property type="entry name" value="Metalloproteases ('zincins'), catalytic domain"/>
    <property type="match status" value="1"/>
</dbReference>
<feature type="signal peptide" evidence="2">
    <location>
        <begin position="1"/>
        <end position="23"/>
    </location>
</feature>
<dbReference type="OrthoDB" id="529266at2759"/>
<evidence type="ECO:0000313" key="5">
    <source>
        <dbReference type="Proteomes" id="UP000650467"/>
    </source>
</evidence>
<name>A0A835T209_CHLIN</name>
<dbReference type="Proteomes" id="UP000650467">
    <property type="component" value="Unassembled WGS sequence"/>
</dbReference>
<organism evidence="4 5">
    <name type="scientific">Chlamydomonas incerta</name>
    <dbReference type="NCBI Taxonomy" id="51695"/>
    <lineage>
        <taxon>Eukaryota</taxon>
        <taxon>Viridiplantae</taxon>
        <taxon>Chlorophyta</taxon>
        <taxon>core chlorophytes</taxon>
        <taxon>Chlorophyceae</taxon>
        <taxon>CS clade</taxon>
        <taxon>Chlamydomonadales</taxon>
        <taxon>Chlamydomonadaceae</taxon>
        <taxon>Chlamydomonas</taxon>
    </lineage>
</organism>
<feature type="domain" description="Peptidase M11 gametolysin" evidence="3">
    <location>
        <begin position="240"/>
        <end position="561"/>
    </location>
</feature>
<gene>
    <name evidence="4" type="ORF">HXX76_006160</name>
</gene>